<dbReference type="Proteomes" id="UP000299102">
    <property type="component" value="Unassembled WGS sequence"/>
</dbReference>
<sequence length="89" mass="9845">MESSTEPSTESRARRIGIENRTEVGFDSGMAIRVTIKIWTVAVDKEVDFGVKLDRCHGHILDVNSGSIVRSSPHLALDFSACLDTDLRQ</sequence>
<dbReference type="EMBL" id="BGZK01001304">
    <property type="protein sequence ID" value="GBP76794.1"/>
    <property type="molecule type" value="Genomic_DNA"/>
</dbReference>
<evidence type="ECO:0000313" key="2">
    <source>
        <dbReference type="Proteomes" id="UP000299102"/>
    </source>
</evidence>
<comment type="caution">
    <text evidence="1">The sequence shown here is derived from an EMBL/GenBank/DDBJ whole genome shotgun (WGS) entry which is preliminary data.</text>
</comment>
<proteinExistence type="predicted"/>
<evidence type="ECO:0000313" key="1">
    <source>
        <dbReference type="EMBL" id="GBP76794.1"/>
    </source>
</evidence>
<keyword evidence="2" id="KW-1185">Reference proteome</keyword>
<accession>A0A4C1YPH4</accession>
<protein>
    <submittedName>
        <fullName evidence="1">Uncharacterized protein</fullName>
    </submittedName>
</protein>
<gene>
    <name evidence="1" type="ORF">EVAR_36642_1</name>
</gene>
<dbReference type="AlphaFoldDB" id="A0A4C1YPH4"/>
<name>A0A4C1YPH4_EUMVA</name>
<reference evidence="1 2" key="1">
    <citation type="journal article" date="2019" name="Commun. Biol.">
        <title>The bagworm genome reveals a unique fibroin gene that provides high tensile strength.</title>
        <authorList>
            <person name="Kono N."/>
            <person name="Nakamura H."/>
            <person name="Ohtoshi R."/>
            <person name="Tomita M."/>
            <person name="Numata K."/>
            <person name="Arakawa K."/>
        </authorList>
    </citation>
    <scope>NUCLEOTIDE SEQUENCE [LARGE SCALE GENOMIC DNA]</scope>
</reference>
<organism evidence="1 2">
    <name type="scientific">Eumeta variegata</name>
    <name type="common">Bagworm moth</name>
    <name type="synonym">Eumeta japonica</name>
    <dbReference type="NCBI Taxonomy" id="151549"/>
    <lineage>
        <taxon>Eukaryota</taxon>
        <taxon>Metazoa</taxon>
        <taxon>Ecdysozoa</taxon>
        <taxon>Arthropoda</taxon>
        <taxon>Hexapoda</taxon>
        <taxon>Insecta</taxon>
        <taxon>Pterygota</taxon>
        <taxon>Neoptera</taxon>
        <taxon>Endopterygota</taxon>
        <taxon>Lepidoptera</taxon>
        <taxon>Glossata</taxon>
        <taxon>Ditrysia</taxon>
        <taxon>Tineoidea</taxon>
        <taxon>Psychidae</taxon>
        <taxon>Oiketicinae</taxon>
        <taxon>Eumeta</taxon>
    </lineage>
</organism>